<comment type="caution">
    <text evidence="1">The sequence shown here is derived from an EMBL/GenBank/DDBJ whole genome shotgun (WGS) entry which is preliminary data.</text>
</comment>
<protein>
    <submittedName>
        <fullName evidence="1">Glucose-methanol-choline gmc oxidoreductase</fullName>
    </submittedName>
</protein>
<dbReference type="EMBL" id="CM043023">
    <property type="protein sequence ID" value="KAI4454884.1"/>
    <property type="molecule type" value="Genomic_DNA"/>
</dbReference>
<dbReference type="Proteomes" id="UP001056778">
    <property type="component" value="Chromosome 9"/>
</dbReference>
<name>A0ACB9SK87_HOLOL</name>
<proteinExistence type="predicted"/>
<evidence type="ECO:0000313" key="1">
    <source>
        <dbReference type="EMBL" id="KAI4454884.1"/>
    </source>
</evidence>
<evidence type="ECO:0000313" key="2">
    <source>
        <dbReference type="Proteomes" id="UP001056778"/>
    </source>
</evidence>
<reference evidence="1" key="1">
    <citation type="submission" date="2022-04" db="EMBL/GenBank/DDBJ databases">
        <title>Chromosome-scale genome assembly of Holotrichia oblita Faldermann.</title>
        <authorList>
            <person name="Rongchong L."/>
        </authorList>
    </citation>
    <scope>NUCLEOTIDE SEQUENCE</scope>
    <source>
        <strain evidence="1">81SQS9</strain>
    </source>
</reference>
<accession>A0ACB9SK87</accession>
<keyword evidence="2" id="KW-1185">Reference proteome</keyword>
<organism evidence="1 2">
    <name type="scientific">Holotrichia oblita</name>
    <name type="common">Chafer beetle</name>
    <dbReference type="NCBI Taxonomy" id="644536"/>
    <lineage>
        <taxon>Eukaryota</taxon>
        <taxon>Metazoa</taxon>
        <taxon>Ecdysozoa</taxon>
        <taxon>Arthropoda</taxon>
        <taxon>Hexapoda</taxon>
        <taxon>Insecta</taxon>
        <taxon>Pterygota</taxon>
        <taxon>Neoptera</taxon>
        <taxon>Endopterygota</taxon>
        <taxon>Coleoptera</taxon>
        <taxon>Polyphaga</taxon>
        <taxon>Scarabaeiformia</taxon>
        <taxon>Scarabaeidae</taxon>
        <taxon>Melolonthinae</taxon>
        <taxon>Holotrichia</taxon>
    </lineage>
</organism>
<sequence length="674" mass="76009">MATTPTNFLNLYTPLRIALSIGPSLGFLVYLHSSIMNLRPDIVDSDNRVKDTLLHDFKDSYDFIIVGGGSAGAVLANRLSENPDWDVLLLEAGPDEEVTSDLPLMFPALQLSGMDWKFKTEPGDKYCLAMKGKRCNWPRGKVLGGSSTINAMLYVRGNKKDYDDWAELGNEGCWSYEDILPYFRKSENMTISQYRNDPYHGQNGYLTIENYRYHSVLAGWFLEAGQDLGYQVRDINGETQTGFTIAHGTLRDGLRCSTAKAFLRPASRRTNLHISLHSMVQRVKIDSKTKQAYGVEFIKHGIKKTVYNKREVILSAGSIQTPQLLMLSGIGPMNHLKNLKIKVKADSPGVGQNLQDHVAMGGLTFLYDVPELLNNKSIKTSFELPKVFTPESVEAFTKDHKGPVYWLPECEVMGFVHTKFSNPEDDHPDIQLFLASYADSTDGGLFSKRASGYSDEFYSAVYENILYKNAYNVVPLLLRPKSRGQILLKDKDPQSPPLIYPNYFDDPRDMDVLVEAVNIILNISETPTMRKYNANFNQNRIPGCNQTFLSKEYFRCQLQQYTLTIYHPVGTAKMGPDDDPMAVVTQRLSVRGVRNMRVVDASVMPNIVSGNTNAPVIMIAEKAADMIKNDWNYYKGIDQNPSNPTDPDVIILQAKKGDVVMEMLPERLRNVDYW</sequence>
<gene>
    <name evidence="1" type="ORF">MML48_9g00002192</name>
</gene>